<dbReference type="AlphaFoldDB" id="A0A1G5AS70"/>
<dbReference type="RefSeq" id="WP_090914837.1">
    <property type="nucleotide sequence ID" value="NZ_FMVM01000001.1"/>
</dbReference>
<proteinExistence type="predicted"/>
<dbReference type="EMBL" id="FMVM01000001">
    <property type="protein sequence ID" value="SCX80701.1"/>
    <property type="molecule type" value="Genomic_DNA"/>
</dbReference>
<reference evidence="2" key="1">
    <citation type="submission" date="2016-10" db="EMBL/GenBank/DDBJ databases">
        <authorList>
            <person name="Varghese N."/>
            <person name="Submissions S."/>
        </authorList>
    </citation>
    <scope>NUCLEOTIDE SEQUENCE [LARGE SCALE GENOMIC DNA]</scope>
    <source>
        <strain evidence="2">BL9</strain>
    </source>
</reference>
<keyword evidence="2" id="KW-1185">Reference proteome</keyword>
<protein>
    <submittedName>
        <fullName evidence="1">Uncharacterized protein</fullName>
    </submittedName>
</protein>
<dbReference type="Proteomes" id="UP000198538">
    <property type="component" value="Unassembled WGS sequence"/>
</dbReference>
<evidence type="ECO:0000313" key="1">
    <source>
        <dbReference type="EMBL" id="SCX80701.1"/>
    </source>
</evidence>
<sequence>MNIVSEINYDYISERFPSSFIDDLDELEPKKKIIKIFTKYPSLVLLDGLKILKRYEETFSLDIIYDGNYDKDKDRTTDFKLSSTLDKKDLDKFMYIFTASIDEYGFSNVHDSEEDYTTQINDSSLNLEIKQKNIRFSPPNIKLSGKLIGSYHDISISNQYECKANIVITGLSNKDVCTHQDWKIKMLLAFNDYREKNYDGMLKNIHTCFELFLKTQIQGKLDFHKRWSKAMVTSKLTKEDLLMKSSEWEKVENKSSSDEIYRKQIDKYLTIKKKRNANSHEKHISITKKEAQNFAYICITFIYSILLQENKFVEPWIQGI</sequence>
<accession>A0A1G5AS70</accession>
<gene>
    <name evidence="1" type="ORF">SAMN05720606_10180</name>
</gene>
<name>A0A1G5AS70_9BACL</name>
<organism evidence="1 2">
    <name type="scientific">Paenibacillus polysaccharolyticus</name>
    <dbReference type="NCBI Taxonomy" id="582692"/>
    <lineage>
        <taxon>Bacteria</taxon>
        <taxon>Bacillati</taxon>
        <taxon>Bacillota</taxon>
        <taxon>Bacilli</taxon>
        <taxon>Bacillales</taxon>
        <taxon>Paenibacillaceae</taxon>
        <taxon>Paenibacillus</taxon>
    </lineage>
</organism>
<evidence type="ECO:0000313" key="2">
    <source>
        <dbReference type="Proteomes" id="UP000198538"/>
    </source>
</evidence>